<dbReference type="Proteomes" id="UP000579153">
    <property type="component" value="Unassembled WGS sequence"/>
</dbReference>
<reference evidence="5 6" key="1">
    <citation type="submission" date="2020-08" db="EMBL/GenBank/DDBJ databases">
        <title>Sequencing the genomes of 1000 actinobacteria strains.</title>
        <authorList>
            <person name="Klenk H.-P."/>
        </authorList>
    </citation>
    <scope>NUCLEOTIDE SEQUENCE [LARGE SCALE GENOMIC DNA]</scope>
    <source>
        <strain evidence="5 6">DSM 45507</strain>
    </source>
</reference>
<sequence>MASLLFAGTAHAATAAPAYKPVLAKSPIYKTGKLGFDTCKEPKVQSGTLDEVKGYLEVVLDCLNAAWEPKVKKAGFKFTKPTMQVISKPGAQTGCGKFPEGGVQALYCSTNKKITYFASSNLVEEPNDLMLMLVLAHEYGHHIQQLTGMFKAFTPYNGKNQARVLDESRRIELQAECLSGVFTGSVWHSLGRQETDFTYWVRNGGTGLNLSALGVKVENWGEKTHGNAKNTGTWLKRGFDTESAGGCNTWKAPKSQVS</sequence>
<dbReference type="PANTHER" id="PTHR30168:SF0">
    <property type="entry name" value="INNER MEMBRANE PROTEIN"/>
    <property type="match status" value="1"/>
</dbReference>
<evidence type="ECO:0000313" key="5">
    <source>
        <dbReference type="EMBL" id="MBB5784956.1"/>
    </source>
</evidence>
<keyword evidence="6" id="KW-1185">Reference proteome</keyword>
<keyword evidence="3" id="KW-1133">Transmembrane helix</keyword>
<keyword evidence="5" id="KW-0378">Hydrolase</keyword>
<keyword evidence="2" id="KW-0812">Transmembrane</keyword>
<evidence type="ECO:0000256" key="4">
    <source>
        <dbReference type="ARBA" id="ARBA00023136"/>
    </source>
</evidence>
<proteinExistence type="predicted"/>
<evidence type="ECO:0000256" key="2">
    <source>
        <dbReference type="ARBA" id="ARBA00022692"/>
    </source>
</evidence>
<dbReference type="RefSeq" id="WP_185077809.1">
    <property type="nucleotide sequence ID" value="NZ_JACHMB010000001.1"/>
</dbReference>
<keyword evidence="5" id="KW-0645">Protease</keyword>
<comment type="caution">
    <text evidence="5">The sequence shown here is derived from an EMBL/GenBank/DDBJ whole genome shotgun (WGS) entry which is preliminary data.</text>
</comment>
<gene>
    <name evidence="5" type="ORF">HD596_011712</name>
</gene>
<dbReference type="EMBL" id="JACHMB010000001">
    <property type="protein sequence ID" value="MBB5784956.1"/>
    <property type="molecule type" value="Genomic_DNA"/>
</dbReference>
<dbReference type="GO" id="GO:0016020">
    <property type="term" value="C:membrane"/>
    <property type="evidence" value="ECO:0007669"/>
    <property type="project" value="UniProtKB-SubCell"/>
</dbReference>
<dbReference type="GO" id="GO:0006508">
    <property type="term" value="P:proteolysis"/>
    <property type="evidence" value="ECO:0007669"/>
    <property type="project" value="UniProtKB-KW"/>
</dbReference>
<dbReference type="AlphaFoldDB" id="A0A7W9GJZ9"/>
<organism evidence="5 6">
    <name type="scientific">Nonomuraea jabiensis</name>
    <dbReference type="NCBI Taxonomy" id="882448"/>
    <lineage>
        <taxon>Bacteria</taxon>
        <taxon>Bacillati</taxon>
        <taxon>Actinomycetota</taxon>
        <taxon>Actinomycetes</taxon>
        <taxon>Streptosporangiales</taxon>
        <taxon>Streptosporangiaceae</taxon>
        <taxon>Nonomuraea</taxon>
    </lineage>
</organism>
<dbReference type="Pfam" id="PF04228">
    <property type="entry name" value="Zn_peptidase"/>
    <property type="match status" value="1"/>
</dbReference>
<dbReference type="PANTHER" id="PTHR30168">
    <property type="entry name" value="PUTATIVE MEMBRANE PROTEIN YPFJ"/>
    <property type="match status" value="1"/>
</dbReference>
<name>A0A7W9GJZ9_9ACTN</name>
<evidence type="ECO:0000256" key="1">
    <source>
        <dbReference type="ARBA" id="ARBA00004167"/>
    </source>
</evidence>
<protein>
    <submittedName>
        <fullName evidence="5">Putative metalloprotease</fullName>
    </submittedName>
</protein>
<keyword evidence="5" id="KW-0482">Metalloprotease</keyword>
<dbReference type="InterPro" id="IPR007343">
    <property type="entry name" value="Uncharacterised_pept_Zn_put"/>
</dbReference>
<evidence type="ECO:0000256" key="3">
    <source>
        <dbReference type="ARBA" id="ARBA00022989"/>
    </source>
</evidence>
<dbReference type="GO" id="GO:0008237">
    <property type="term" value="F:metallopeptidase activity"/>
    <property type="evidence" value="ECO:0007669"/>
    <property type="project" value="UniProtKB-KW"/>
</dbReference>
<comment type="subcellular location">
    <subcellularLocation>
        <location evidence="1">Membrane</location>
        <topology evidence="1">Single-pass membrane protein</topology>
    </subcellularLocation>
</comment>
<keyword evidence="4" id="KW-0472">Membrane</keyword>
<accession>A0A7W9GJZ9</accession>
<evidence type="ECO:0000313" key="6">
    <source>
        <dbReference type="Proteomes" id="UP000579153"/>
    </source>
</evidence>